<feature type="compositionally biased region" description="Basic and acidic residues" evidence="1">
    <location>
        <begin position="855"/>
        <end position="892"/>
    </location>
</feature>
<feature type="compositionally biased region" description="Low complexity" evidence="1">
    <location>
        <begin position="826"/>
        <end position="843"/>
    </location>
</feature>
<evidence type="ECO:0000256" key="1">
    <source>
        <dbReference type="SAM" id="MobiDB-lite"/>
    </source>
</evidence>
<dbReference type="Pfam" id="PF20231">
    <property type="entry name" value="DUF6589"/>
    <property type="match status" value="1"/>
</dbReference>
<keyword evidence="4" id="KW-1185">Reference proteome</keyword>
<feature type="region of interest" description="Disordered" evidence="1">
    <location>
        <begin position="565"/>
        <end position="588"/>
    </location>
</feature>
<feature type="compositionally biased region" description="Acidic residues" evidence="1">
    <location>
        <begin position="931"/>
        <end position="959"/>
    </location>
</feature>
<feature type="domain" description="DUF6589" evidence="2">
    <location>
        <begin position="290"/>
        <end position="747"/>
    </location>
</feature>
<dbReference type="EMBL" id="JBBXMP010000321">
    <property type="protein sequence ID" value="KAL0058401.1"/>
    <property type="molecule type" value="Genomic_DNA"/>
</dbReference>
<accession>A0ABR2Z9Q8</accession>
<feature type="region of interest" description="Disordered" evidence="1">
    <location>
        <begin position="817"/>
        <end position="973"/>
    </location>
</feature>
<reference evidence="3 4" key="1">
    <citation type="submission" date="2024-05" db="EMBL/GenBank/DDBJ databases">
        <title>A draft genome resource for the thread blight pathogen Marasmius tenuissimus strain MS-2.</title>
        <authorList>
            <person name="Yulfo-Soto G.E."/>
            <person name="Baruah I.K."/>
            <person name="Amoako-Attah I."/>
            <person name="Bukari Y."/>
            <person name="Meinhardt L.W."/>
            <person name="Bailey B.A."/>
            <person name="Cohen S.P."/>
        </authorList>
    </citation>
    <scope>NUCLEOTIDE SEQUENCE [LARGE SCALE GENOMIC DNA]</scope>
    <source>
        <strain evidence="3 4">MS-2</strain>
    </source>
</reference>
<evidence type="ECO:0000313" key="4">
    <source>
        <dbReference type="Proteomes" id="UP001437256"/>
    </source>
</evidence>
<dbReference type="Proteomes" id="UP001437256">
    <property type="component" value="Unassembled WGS sequence"/>
</dbReference>
<dbReference type="InterPro" id="IPR046496">
    <property type="entry name" value="DUF6589"/>
</dbReference>
<sequence>MAPLIPPITVEKSGQYGKRHKRKLKAFLQGDSKDTPLDLTTAIYGHCYSSPASKSAYLYERDLAFSSTNPEALNYAHVAISCWMTRIIGERVHREIGLLTADDGTTPYRVLLQRVKHFKERVPLSWYLTECMAGPRKAGKTVVRIRRSNPIVQFAAISAFVSARNQYANGHFAAVAGIWHIACKSHIDVKRLYSRMGLSIHDTSAREALETLADDALRKLRDEVGFGFREGRVLLRWVLDNTQRFAEVYKGGAARKNTLICGTACTCIFLDDCDSNAFNLLDYLSRLLKNERANVKTLDLFKSINWSHIRGIQALHSLRTLCHFVPPLSHYLQSISERLRSPGGFAIHRMRDGRKTRVQPLGTNSEKEMETAGMTRCLHDFFSQSGIQPEHASKHIFWVSGDGSSVLSMERAKNYLATHVDPSSSSTTDYDTLSNLLPIMELWHAKQLAKIAGAAKFKRPSNFRDTSNYYSLCRSMGAILDAQFLDCWKILLGLSSYCDLIPHFEKLRHEDKLPSFETLLNMSEMLIDCYATPRAYDQALSSSRNNAASDDAKFPVRPMESNTTRADMEVDDAAGDSNKGEGKKGDGYHKEKAEFDGDCVLANSILFKFDYSLWIEVAYAISDGDIGRAFEVMKVWMFMFAGSGNNNYRNILLELWSLFKYESSTGLKDAIWNNWLVNLTGKLGKWIPADLMQEHYNRWLEDHVGKSGMAFDDPFLRKSISPNVDFFLVLKKELELAFDLHKRPQAHTSLHLRDEFRSLLRLFDEESFHYFTPSRSLGHAAVNFLGLGYEKLNNGVLTELLNRHSSLIDVLKELRDPPTLRTPLQPESTPNSSPSPSTSTSQTPIPPKSSDAEIGSDHESESGESECRSWSESERVESDDEASRHPSSDESKSAMAGDDTTNEDYSRLELGPETMPEIDEATGELIQDWMNEGELDEEFWDIEDEDDEEAATNESEEAESSVSESGSESDRYD</sequence>
<organism evidence="3 4">
    <name type="scientific">Marasmius tenuissimus</name>
    <dbReference type="NCBI Taxonomy" id="585030"/>
    <lineage>
        <taxon>Eukaryota</taxon>
        <taxon>Fungi</taxon>
        <taxon>Dikarya</taxon>
        <taxon>Basidiomycota</taxon>
        <taxon>Agaricomycotina</taxon>
        <taxon>Agaricomycetes</taxon>
        <taxon>Agaricomycetidae</taxon>
        <taxon>Agaricales</taxon>
        <taxon>Marasmiineae</taxon>
        <taxon>Marasmiaceae</taxon>
        <taxon>Marasmius</taxon>
    </lineage>
</organism>
<protein>
    <recommendedName>
        <fullName evidence="2">DUF6589 domain-containing protein</fullName>
    </recommendedName>
</protein>
<proteinExistence type="predicted"/>
<comment type="caution">
    <text evidence="3">The sequence shown here is derived from an EMBL/GenBank/DDBJ whole genome shotgun (WGS) entry which is preliminary data.</text>
</comment>
<feature type="compositionally biased region" description="Basic and acidic residues" evidence="1">
    <location>
        <begin position="578"/>
        <end position="588"/>
    </location>
</feature>
<evidence type="ECO:0000259" key="2">
    <source>
        <dbReference type="Pfam" id="PF20231"/>
    </source>
</evidence>
<name>A0ABR2Z9Q8_9AGAR</name>
<evidence type="ECO:0000313" key="3">
    <source>
        <dbReference type="EMBL" id="KAL0058401.1"/>
    </source>
</evidence>
<gene>
    <name evidence="3" type="ORF">AAF712_014924</name>
</gene>